<evidence type="ECO:0000256" key="11">
    <source>
        <dbReference type="SAM" id="MobiDB-lite"/>
    </source>
</evidence>
<dbReference type="EC" id="6.1.1.17" evidence="10"/>
<proteinExistence type="inferred from homology"/>
<dbReference type="GO" id="GO:0032991">
    <property type="term" value="C:protein-containing complex"/>
    <property type="evidence" value="ECO:0007669"/>
    <property type="project" value="UniProtKB-ARBA"/>
</dbReference>
<evidence type="ECO:0000259" key="13">
    <source>
        <dbReference type="Pfam" id="PF03950"/>
    </source>
</evidence>
<evidence type="ECO:0000313" key="15">
    <source>
        <dbReference type="EMBL" id="HII70016.1"/>
    </source>
</evidence>
<dbReference type="InterPro" id="IPR000924">
    <property type="entry name" value="Glu/Gln-tRNA-synth"/>
</dbReference>
<keyword evidence="6 10" id="KW-0067">ATP-binding</keyword>
<dbReference type="GO" id="GO:0006424">
    <property type="term" value="P:glutamyl-tRNA aminoacylation"/>
    <property type="evidence" value="ECO:0007669"/>
    <property type="project" value="UniProtKB-UniRule"/>
</dbReference>
<dbReference type="InterPro" id="IPR020056">
    <property type="entry name" value="Rbsml_bL25/Gln-tRNA_synth_N"/>
</dbReference>
<dbReference type="OMA" id="ANRYFFV"/>
<feature type="short sequence motif" description="'HIGH' region" evidence="10">
    <location>
        <begin position="105"/>
        <end position="115"/>
    </location>
</feature>
<dbReference type="Gene3D" id="2.40.240.100">
    <property type="match status" value="1"/>
</dbReference>
<keyword evidence="3 10" id="KW-0963">Cytoplasm</keyword>
<evidence type="ECO:0000256" key="5">
    <source>
        <dbReference type="ARBA" id="ARBA00022741"/>
    </source>
</evidence>
<dbReference type="HAMAP" id="MF_02076">
    <property type="entry name" value="Glu_tRNA_synth_type2"/>
    <property type="match status" value="1"/>
</dbReference>
<feature type="domain" description="Glutamyl/glutaminyl-tRNA synthetase class Ib anti-codon binding" evidence="13">
    <location>
        <begin position="406"/>
        <end position="483"/>
    </location>
</feature>
<dbReference type="PANTHER" id="PTHR43097:SF5">
    <property type="entry name" value="GLUTAMATE--TRNA LIGASE"/>
    <property type="match status" value="1"/>
</dbReference>
<dbReference type="Proteomes" id="UP000619545">
    <property type="component" value="Unassembled WGS sequence"/>
</dbReference>
<dbReference type="InterPro" id="IPR020058">
    <property type="entry name" value="Glu/Gln-tRNA-synth_Ib_cat-dom"/>
</dbReference>
<dbReference type="EMBL" id="DUJS01000002">
    <property type="protein sequence ID" value="HII70016.1"/>
    <property type="molecule type" value="Genomic_DNA"/>
</dbReference>
<dbReference type="NCBIfam" id="NF003169">
    <property type="entry name" value="PRK04156.1"/>
    <property type="match status" value="1"/>
</dbReference>
<dbReference type="Pfam" id="PF00749">
    <property type="entry name" value="tRNA-synt_1c"/>
    <property type="match status" value="1"/>
</dbReference>
<dbReference type="PANTHER" id="PTHR43097">
    <property type="entry name" value="GLUTAMINE-TRNA LIGASE"/>
    <property type="match status" value="1"/>
</dbReference>
<accession>A0A832T9L7</accession>
<comment type="caution">
    <text evidence="15">The sequence shown here is derived from an EMBL/GenBank/DDBJ whole genome shotgun (WGS) entry which is preliminary data.</text>
</comment>
<evidence type="ECO:0000256" key="10">
    <source>
        <dbReference type="HAMAP-Rule" id="MF_02076"/>
    </source>
</evidence>
<dbReference type="Pfam" id="PF20974">
    <property type="entry name" value="tRNA-synt_1c_C2"/>
    <property type="match status" value="1"/>
</dbReference>
<feature type="domain" description="tRNA synthetases class I (E and Q) anti-codon binding" evidence="14">
    <location>
        <begin position="507"/>
        <end position="556"/>
    </location>
</feature>
<dbReference type="SUPFAM" id="SSF50715">
    <property type="entry name" value="Ribosomal protein L25-like"/>
    <property type="match status" value="1"/>
</dbReference>
<reference evidence="15" key="1">
    <citation type="journal article" date="2020" name="bioRxiv">
        <title>A rank-normalized archaeal taxonomy based on genome phylogeny resolves widespread incomplete and uneven classifications.</title>
        <authorList>
            <person name="Rinke C."/>
            <person name="Chuvochina M."/>
            <person name="Mussig A.J."/>
            <person name="Chaumeil P.-A."/>
            <person name="Waite D.W."/>
            <person name="Whitman W.B."/>
            <person name="Parks D.H."/>
            <person name="Hugenholtz P."/>
        </authorList>
    </citation>
    <scope>NUCLEOTIDE SEQUENCE</scope>
    <source>
        <strain evidence="15">UBA8853</strain>
    </source>
</reference>
<dbReference type="NCBIfam" id="TIGR00463">
    <property type="entry name" value="gltX_arch"/>
    <property type="match status" value="1"/>
</dbReference>
<dbReference type="InterPro" id="IPR049437">
    <property type="entry name" value="tRNA-synt_1c_C2"/>
</dbReference>
<comment type="catalytic activity">
    <reaction evidence="9 10">
        <text>tRNA(Glu) + L-glutamate + ATP = L-glutamyl-tRNA(Glu) + AMP + diphosphate</text>
        <dbReference type="Rhea" id="RHEA:23540"/>
        <dbReference type="Rhea" id="RHEA-COMP:9663"/>
        <dbReference type="Rhea" id="RHEA-COMP:9680"/>
        <dbReference type="ChEBI" id="CHEBI:29985"/>
        <dbReference type="ChEBI" id="CHEBI:30616"/>
        <dbReference type="ChEBI" id="CHEBI:33019"/>
        <dbReference type="ChEBI" id="CHEBI:78442"/>
        <dbReference type="ChEBI" id="CHEBI:78520"/>
        <dbReference type="ChEBI" id="CHEBI:456215"/>
        <dbReference type="EC" id="6.1.1.17"/>
    </reaction>
</comment>
<comment type="similarity">
    <text evidence="2 10">Belongs to the class-I aminoacyl-tRNA synthetase family. Glutamate--tRNA ligase type 2 subfamily.</text>
</comment>
<evidence type="ECO:0000313" key="16">
    <source>
        <dbReference type="Proteomes" id="UP000619545"/>
    </source>
</evidence>
<organism evidence="15 16">
    <name type="scientific">Methanopyrus kandleri</name>
    <dbReference type="NCBI Taxonomy" id="2320"/>
    <lineage>
        <taxon>Archaea</taxon>
        <taxon>Methanobacteriati</taxon>
        <taxon>Methanobacteriota</taxon>
        <taxon>Methanomada group</taxon>
        <taxon>Methanopyri</taxon>
        <taxon>Methanopyrales</taxon>
        <taxon>Methanopyraceae</taxon>
        <taxon>Methanopyrus</taxon>
    </lineage>
</organism>
<dbReference type="GO" id="GO:0005829">
    <property type="term" value="C:cytosol"/>
    <property type="evidence" value="ECO:0007669"/>
    <property type="project" value="TreeGrafter"/>
</dbReference>
<evidence type="ECO:0000256" key="1">
    <source>
        <dbReference type="ARBA" id="ARBA00004496"/>
    </source>
</evidence>
<dbReference type="InterPro" id="IPR050132">
    <property type="entry name" value="Gln/Glu-tRNA_Ligase"/>
</dbReference>
<keyword evidence="5 10" id="KW-0547">Nucleotide-binding</keyword>
<evidence type="ECO:0000256" key="6">
    <source>
        <dbReference type="ARBA" id="ARBA00022840"/>
    </source>
</evidence>
<dbReference type="SMR" id="A0A832T9L7"/>
<dbReference type="GO" id="GO:0004818">
    <property type="term" value="F:glutamate-tRNA ligase activity"/>
    <property type="evidence" value="ECO:0007669"/>
    <property type="project" value="UniProtKB-UniRule"/>
</dbReference>
<dbReference type="GeneID" id="1476858"/>
<feature type="compositionally biased region" description="Basic and acidic residues" evidence="11">
    <location>
        <begin position="75"/>
        <end position="88"/>
    </location>
</feature>
<evidence type="ECO:0000256" key="7">
    <source>
        <dbReference type="ARBA" id="ARBA00022917"/>
    </source>
</evidence>
<dbReference type="PRINTS" id="PR00987">
    <property type="entry name" value="TRNASYNTHGLU"/>
</dbReference>
<feature type="domain" description="Glutamyl/glutaminyl-tRNA synthetase class Ib catalytic" evidence="12">
    <location>
        <begin position="99"/>
        <end position="402"/>
    </location>
</feature>
<comment type="subcellular location">
    <subcellularLocation>
        <location evidence="1 10">Cytoplasm</location>
    </subcellularLocation>
</comment>
<dbReference type="InterPro" id="IPR004526">
    <property type="entry name" value="Glu-tRNA-synth_arc/euk"/>
</dbReference>
<evidence type="ECO:0000256" key="2">
    <source>
        <dbReference type="ARBA" id="ARBA00008927"/>
    </source>
</evidence>
<dbReference type="CDD" id="cd09287">
    <property type="entry name" value="GluRS_non_core"/>
    <property type="match status" value="1"/>
</dbReference>
<name>A0A832T9L7_9EURY</name>
<sequence length="571" mass="65975">MEEKELRDLVRRYALENAARYGGRANPNAVMKKIMKEHEELRPRAKEVLKTVREVVREVNKMSGEEIRRELEELGGPREDVARDKEGLKPLPGAEPGNVRLRFAPNPSGPLHIGHARAAVLNDEYARRYDGTLVLRIEDTDPRRVDPEAYDMIEEDLEWLGVNIDERYVQSNRIELYYMVCEELLEREGAYVCTCDPDEFRRLRDVGRACPCRSRDKEENLELWEEMLDGTFSEGEAVVRVKTEVDHPDPAVREWIAFRIVEEEHPMTGSRYLVWPTMNFAVAVDDHLMNITHVLRGKDHESNTRRQKYVFEHLGWDTPEYVHYGILKVEGAVLSTSEIRRGIDSGEYTGWDDVRVATLRALRRRGIKPEAIRETILEIGLTDVDATFSWEHLYARNRKMIDPESHRYFFVRDPVELRIEGMKESVLARLPLHPDRDEGERVLILHPENGVARALLDGEDAEDLWEGDVVRLMNAVNVEIEEVGDGWLRGRYHSDDYRIAKEEGAQIVHWVPPDQAVRCEVVRPDGSVESGYAEINVEREQAGSTVQFERLYFVRLEEVSSGGVRAVYAHD</sequence>
<dbReference type="Pfam" id="PF03950">
    <property type="entry name" value="tRNA-synt_1c_C"/>
    <property type="match status" value="1"/>
</dbReference>
<dbReference type="GO" id="GO:0005524">
    <property type="term" value="F:ATP binding"/>
    <property type="evidence" value="ECO:0007669"/>
    <property type="project" value="UniProtKB-UniRule"/>
</dbReference>
<gene>
    <name evidence="10" type="primary">gltX</name>
    <name evidence="15" type="ORF">HA336_02130</name>
</gene>
<evidence type="ECO:0000256" key="8">
    <source>
        <dbReference type="ARBA" id="ARBA00023146"/>
    </source>
</evidence>
<protein>
    <recommendedName>
        <fullName evidence="10">Glutamate--tRNA ligase</fullName>
        <ecNumber evidence="10">6.1.1.17</ecNumber>
    </recommendedName>
    <alternativeName>
        <fullName evidence="10">Glutamyl-tRNA synthetase</fullName>
        <shortName evidence="10">GluRS</shortName>
    </alternativeName>
</protein>
<dbReference type="Gene3D" id="3.40.50.620">
    <property type="entry name" value="HUPs"/>
    <property type="match status" value="1"/>
</dbReference>
<dbReference type="InterPro" id="IPR014729">
    <property type="entry name" value="Rossmann-like_a/b/a_fold"/>
</dbReference>
<dbReference type="PROSITE" id="PS00178">
    <property type="entry name" value="AA_TRNA_LIGASE_I"/>
    <property type="match status" value="1"/>
</dbReference>
<dbReference type="RefSeq" id="WP_011019126.1">
    <property type="nucleotide sequence ID" value="NZ_DUJS01000002.1"/>
</dbReference>
<keyword evidence="8 10" id="KW-0030">Aminoacyl-tRNA synthetase</keyword>
<evidence type="ECO:0000256" key="3">
    <source>
        <dbReference type="ARBA" id="ARBA00022490"/>
    </source>
</evidence>
<evidence type="ECO:0000259" key="14">
    <source>
        <dbReference type="Pfam" id="PF20974"/>
    </source>
</evidence>
<dbReference type="Gene3D" id="2.40.240.10">
    <property type="entry name" value="Ribosomal Protein L25, Chain P"/>
    <property type="match status" value="1"/>
</dbReference>
<dbReference type="AlphaFoldDB" id="A0A832T9L7"/>
<dbReference type="InterPro" id="IPR011035">
    <property type="entry name" value="Ribosomal_bL25/Gln-tRNA_synth"/>
</dbReference>
<comment type="function">
    <text evidence="10">Catalyzes the attachment of glutamate to tRNA(Glu) in a two-step reaction: glutamate is first activated by ATP to form Glu-AMP and then transferred to the acceptor end of tRNA(Glu).</text>
</comment>
<evidence type="ECO:0000256" key="4">
    <source>
        <dbReference type="ARBA" id="ARBA00022598"/>
    </source>
</evidence>
<dbReference type="InterPro" id="IPR001412">
    <property type="entry name" value="aa-tRNA-synth_I_CS"/>
</dbReference>
<evidence type="ECO:0000256" key="9">
    <source>
        <dbReference type="ARBA" id="ARBA00048351"/>
    </source>
</evidence>
<keyword evidence="4 10" id="KW-0436">Ligase</keyword>
<dbReference type="InterPro" id="IPR020059">
    <property type="entry name" value="Glu/Gln-tRNA-synth_Ib_codon-bd"/>
</dbReference>
<feature type="region of interest" description="Disordered" evidence="11">
    <location>
        <begin position="75"/>
        <end position="98"/>
    </location>
</feature>
<dbReference type="SUPFAM" id="SSF52374">
    <property type="entry name" value="Nucleotidylyl transferase"/>
    <property type="match status" value="1"/>
</dbReference>
<evidence type="ECO:0000259" key="12">
    <source>
        <dbReference type="Pfam" id="PF00749"/>
    </source>
</evidence>
<keyword evidence="7 10" id="KW-0648">Protein biosynthesis</keyword>
<dbReference type="GO" id="GO:0043604">
    <property type="term" value="P:amide biosynthetic process"/>
    <property type="evidence" value="ECO:0007669"/>
    <property type="project" value="TreeGrafter"/>
</dbReference>